<gene>
    <name evidence="1" type="ORF">IAB67_08060</name>
</gene>
<dbReference type="Pfam" id="PF12847">
    <property type="entry name" value="Methyltransf_18"/>
    <property type="match status" value="1"/>
</dbReference>
<name>A0A9D1LLU9_9CLOT</name>
<dbReference type="Gene3D" id="3.40.50.150">
    <property type="entry name" value="Vaccinia Virus protein VP39"/>
    <property type="match status" value="1"/>
</dbReference>
<dbReference type="PANTHER" id="PTHR38451">
    <property type="entry name" value="TRNA (ADENINE(22)-N(1))-METHYLTRANSFERASE"/>
    <property type="match status" value="1"/>
</dbReference>
<evidence type="ECO:0000313" key="1">
    <source>
        <dbReference type="EMBL" id="HIU44232.1"/>
    </source>
</evidence>
<evidence type="ECO:0000313" key="2">
    <source>
        <dbReference type="Proteomes" id="UP000824073"/>
    </source>
</evidence>
<reference evidence="1" key="1">
    <citation type="submission" date="2020-10" db="EMBL/GenBank/DDBJ databases">
        <authorList>
            <person name="Gilroy R."/>
        </authorList>
    </citation>
    <scope>NUCLEOTIDE SEQUENCE</scope>
    <source>
        <strain evidence="1">CHK191-8634</strain>
    </source>
</reference>
<keyword evidence="1" id="KW-0808">Transferase</keyword>
<accession>A0A9D1LLU9</accession>
<dbReference type="GO" id="GO:0032259">
    <property type="term" value="P:methylation"/>
    <property type="evidence" value="ECO:0007669"/>
    <property type="project" value="UniProtKB-KW"/>
</dbReference>
<comment type="caution">
    <text evidence="1">The sequence shown here is derived from an EMBL/GenBank/DDBJ whole genome shotgun (WGS) entry which is preliminary data.</text>
</comment>
<dbReference type="InterPro" id="IPR029063">
    <property type="entry name" value="SAM-dependent_MTases_sf"/>
</dbReference>
<dbReference type="GO" id="GO:0008168">
    <property type="term" value="F:methyltransferase activity"/>
    <property type="evidence" value="ECO:0007669"/>
    <property type="project" value="UniProtKB-KW"/>
</dbReference>
<dbReference type="CDD" id="cd02440">
    <property type="entry name" value="AdoMet_MTases"/>
    <property type="match status" value="1"/>
</dbReference>
<reference evidence="1" key="2">
    <citation type="journal article" date="2021" name="PeerJ">
        <title>Extensive microbial diversity within the chicken gut microbiome revealed by metagenomics and culture.</title>
        <authorList>
            <person name="Gilroy R."/>
            <person name="Ravi A."/>
            <person name="Getino M."/>
            <person name="Pursley I."/>
            <person name="Horton D.L."/>
            <person name="Alikhan N.F."/>
            <person name="Baker D."/>
            <person name="Gharbi K."/>
            <person name="Hall N."/>
            <person name="Watson M."/>
            <person name="Adriaenssens E.M."/>
            <person name="Foster-Nyarko E."/>
            <person name="Jarju S."/>
            <person name="Secka A."/>
            <person name="Antonio M."/>
            <person name="Oren A."/>
            <person name="Chaudhuri R.R."/>
            <person name="La Ragione R."/>
            <person name="Hildebrand F."/>
            <person name="Pallen M.J."/>
        </authorList>
    </citation>
    <scope>NUCLEOTIDE SEQUENCE</scope>
    <source>
        <strain evidence="1">CHK191-8634</strain>
    </source>
</reference>
<dbReference type="Proteomes" id="UP000824073">
    <property type="component" value="Unassembled WGS sequence"/>
</dbReference>
<proteinExistence type="predicted"/>
<dbReference type="SUPFAM" id="SSF53335">
    <property type="entry name" value="S-adenosyl-L-methionine-dependent methyltransferases"/>
    <property type="match status" value="1"/>
</dbReference>
<sequence>MTQIEMMEHPRKIRGFCGALFILNERSCLRMNLTPRLQAAAELCRGARRVIDVGCDHAHLCVELVQRGAERAYASDIREGPLQRARETIARCGMEEVVETVLCDGLHGFAPDMADAIVICGMGGDTICHILEEAPWALSGRQLLVLQPMTRAETLRRFLARHGCAIEQERLAREWDRLYCVMAARGGHAPYEAENGGLFSDAMRQELLFSQYLGRQAERCRVALEGRRLAGLDGGEVQKMLAILQREEHHAT</sequence>
<dbReference type="EMBL" id="DVMR01000060">
    <property type="protein sequence ID" value="HIU44232.1"/>
    <property type="molecule type" value="Genomic_DNA"/>
</dbReference>
<dbReference type="PANTHER" id="PTHR38451:SF1">
    <property type="entry name" value="TRNA (ADENINE(22)-N(1))-METHYLTRANSFERASE"/>
    <property type="match status" value="1"/>
</dbReference>
<protein>
    <submittedName>
        <fullName evidence="1">SAM-dependent methyltransferase</fullName>
    </submittedName>
</protein>
<keyword evidence="1" id="KW-0489">Methyltransferase</keyword>
<dbReference type="AlphaFoldDB" id="A0A9D1LLU9"/>
<organism evidence="1 2">
    <name type="scientific">Candidatus Ventrousia excrementavium</name>
    <dbReference type="NCBI Taxonomy" id="2840961"/>
    <lineage>
        <taxon>Bacteria</taxon>
        <taxon>Bacillati</taxon>
        <taxon>Bacillota</taxon>
        <taxon>Clostridia</taxon>
        <taxon>Eubacteriales</taxon>
        <taxon>Clostridiaceae</taxon>
        <taxon>Clostridiaceae incertae sedis</taxon>
        <taxon>Candidatus Ventrousia</taxon>
    </lineage>
</organism>